<accession>A0A2H3JGE2</accession>
<feature type="domain" description="Peptidase C14 caspase" evidence="2">
    <location>
        <begin position="155"/>
        <end position="382"/>
    </location>
</feature>
<comment type="similarity">
    <text evidence="1">Belongs to the peptidase C14B family.</text>
</comment>
<protein>
    <recommendedName>
        <fullName evidence="2">Peptidase C14 caspase domain-containing protein</fullName>
    </recommendedName>
</protein>
<dbReference type="InterPro" id="IPR011600">
    <property type="entry name" value="Pept_C14_caspase"/>
</dbReference>
<dbReference type="Pfam" id="PF00656">
    <property type="entry name" value="Peptidase_C14"/>
    <property type="match status" value="1"/>
</dbReference>
<reference evidence="3 4" key="1">
    <citation type="journal article" date="2012" name="Science">
        <title>The Paleozoic origin of enzymatic lignin decomposition reconstructed from 31 fungal genomes.</title>
        <authorList>
            <person name="Floudas D."/>
            <person name="Binder M."/>
            <person name="Riley R."/>
            <person name="Barry K."/>
            <person name="Blanchette R.A."/>
            <person name="Henrissat B."/>
            <person name="Martinez A.T."/>
            <person name="Otillar R."/>
            <person name="Spatafora J.W."/>
            <person name="Yadav J.S."/>
            <person name="Aerts A."/>
            <person name="Benoit I."/>
            <person name="Boyd A."/>
            <person name="Carlson A."/>
            <person name="Copeland A."/>
            <person name="Coutinho P.M."/>
            <person name="de Vries R.P."/>
            <person name="Ferreira P."/>
            <person name="Findley K."/>
            <person name="Foster B."/>
            <person name="Gaskell J."/>
            <person name="Glotzer D."/>
            <person name="Gorecki P."/>
            <person name="Heitman J."/>
            <person name="Hesse C."/>
            <person name="Hori C."/>
            <person name="Igarashi K."/>
            <person name="Jurgens J.A."/>
            <person name="Kallen N."/>
            <person name="Kersten P."/>
            <person name="Kohler A."/>
            <person name="Kuees U."/>
            <person name="Kumar T.K.A."/>
            <person name="Kuo A."/>
            <person name="LaButti K."/>
            <person name="Larrondo L.F."/>
            <person name="Lindquist E."/>
            <person name="Ling A."/>
            <person name="Lombard V."/>
            <person name="Lucas S."/>
            <person name="Lundell T."/>
            <person name="Martin R."/>
            <person name="McLaughlin D.J."/>
            <person name="Morgenstern I."/>
            <person name="Morin E."/>
            <person name="Murat C."/>
            <person name="Nagy L.G."/>
            <person name="Nolan M."/>
            <person name="Ohm R.A."/>
            <person name="Patyshakuliyeva A."/>
            <person name="Rokas A."/>
            <person name="Ruiz-Duenas F.J."/>
            <person name="Sabat G."/>
            <person name="Salamov A."/>
            <person name="Samejima M."/>
            <person name="Schmutz J."/>
            <person name="Slot J.C."/>
            <person name="St John F."/>
            <person name="Stenlid J."/>
            <person name="Sun H."/>
            <person name="Sun S."/>
            <person name="Syed K."/>
            <person name="Tsang A."/>
            <person name="Wiebenga A."/>
            <person name="Young D."/>
            <person name="Pisabarro A."/>
            <person name="Eastwood D.C."/>
            <person name="Martin F."/>
            <person name="Cullen D."/>
            <person name="Grigoriev I.V."/>
            <person name="Hibbett D.S."/>
        </authorList>
    </citation>
    <scope>NUCLEOTIDE SEQUENCE [LARGE SCALE GENOMIC DNA]</scope>
    <source>
        <strain evidence="3 4">MD-104</strain>
    </source>
</reference>
<dbReference type="GO" id="GO:0005737">
    <property type="term" value="C:cytoplasm"/>
    <property type="evidence" value="ECO:0007669"/>
    <property type="project" value="TreeGrafter"/>
</dbReference>
<name>A0A2H3JGE2_WOLCO</name>
<dbReference type="STRING" id="742152.A0A2H3JGE2"/>
<sequence>MEYAMIKQGCIRHKAVPLLRSQELLQADKRTNTSMLHCAQQFVSQISRAWGTASCASGGARMPVACLDWSKSSSSVTSRGVGRSPCRAILVHPGEVLTHPVAAWVDYNKPLPNLPPGESPILQPYQLDIPAVLNNNGIEVSVPQPWIYCSKTGVFALIISIDIYEDPDIIDLSGCVNDGESVKSYLKEALQASEENILFLQNEAARRCDIISAIRTHLITNEAISFGDSIIFYFSGHGGREEAFGEAEEHMTETFRPYDYHTVDDHGNVVHGISNRAFDELMRELAHEKGNNITAIFDSCYAGGMMSAPGTAPYTGRDSRSRGLSARMGIAPSPVESWYSVTPSYVLLAACRPEETAREEGPDGEATGVFTSALLKTLREYPLGELTYSRLVELLPGMPDQHPICEGINRERVLFEAAVTTEDRWSVYGPVIEERSQTFRVHQEDNGFVVVEPCSMNGIVL</sequence>
<keyword evidence="4" id="KW-1185">Reference proteome</keyword>
<dbReference type="PANTHER" id="PTHR48104:SF30">
    <property type="entry name" value="METACASPASE-1"/>
    <property type="match status" value="1"/>
</dbReference>
<evidence type="ECO:0000313" key="3">
    <source>
        <dbReference type="EMBL" id="PCH38913.1"/>
    </source>
</evidence>
<evidence type="ECO:0000259" key="2">
    <source>
        <dbReference type="Pfam" id="PF00656"/>
    </source>
</evidence>
<gene>
    <name evidence="3" type="ORF">WOLCODRAFT_21243</name>
</gene>
<dbReference type="Gene3D" id="3.40.50.1460">
    <property type="match status" value="1"/>
</dbReference>
<organism evidence="3 4">
    <name type="scientific">Wolfiporia cocos (strain MD-104)</name>
    <name type="common">Brown rot fungus</name>
    <dbReference type="NCBI Taxonomy" id="742152"/>
    <lineage>
        <taxon>Eukaryota</taxon>
        <taxon>Fungi</taxon>
        <taxon>Dikarya</taxon>
        <taxon>Basidiomycota</taxon>
        <taxon>Agaricomycotina</taxon>
        <taxon>Agaricomycetes</taxon>
        <taxon>Polyporales</taxon>
        <taxon>Phaeolaceae</taxon>
        <taxon>Wolfiporia</taxon>
    </lineage>
</organism>
<dbReference type="AlphaFoldDB" id="A0A2H3JGE2"/>
<dbReference type="OrthoDB" id="3223806at2759"/>
<proteinExistence type="inferred from homology"/>
<dbReference type="InterPro" id="IPR050452">
    <property type="entry name" value="Metacaspase"/>
</dbReference>
<evidence type="ECO:0000256" key="1">
    <source>
        <dbReference type="ARBA" id="ARBA00009005"/>
    </source>
</evidence>
<dbReference type="GO" id="GO:0006508">
    <property type="term" value="P:proteolysis"/>
    <property type="evidence" value="ECO:0007669"/>
    <property type="project" value="InterPro"/>
</dbReference>
<dbReference type="GO" id="GO:0004197">
    <property type="term" value="F:cysteine-type endopeptidase activity"/>
    <property type="evidence" value="ECO:0007669"/>
    <property type="project" value="InterPro"/>
</dbReference>
<dbReference type="Proteomes" id="UP000218811">
    <property type="component" value="Unassembled WGS sequence"/>
</dbReference>
<evidence type="ECO:0000313" key="4">
    <source>
        <dbReference type="Proteomes" id="UP000218811"/>
    </source>
</evidence>
<dbReference type="EMBL" id="KB467943">
    <property type="protein sequence ID" value="PCH38913.1"/>
    <property type="molecule type" value="Genomic_DNA"/>
</dbReference>
<dbReference type="PANTHER" id="PTHR48104">
    <property type="entry name" value="METACASPASE-4"/>
    <property type="match status" value="1"/>
</dbReference>